<organism evidence="1 2">
    <name type="scientific">Pyrenophora tritici-repentis</name>
    <dbReference type="NCBI Taxonomy" id="45151"/>
    <lineage>
        <taxon>Eukaryota</taxon>
        <taxon>Fungi</taxon>
        <taxon>Dikarya</taxon>
        <taxon>Ascomycota</taxon>
        <taxon>Pezizomycotina</taxon>
        <taxon>Dothideomycetes</taxon>
        <taxon>Pleosporomycetidae</taxon>
        <taxon>Pleosporales</taxon>
        <taxon>Pleosporineae</taxon>
        <taxon>Pleosporaceae</taxon>
        <taxon>Pyrenophora</taxon>
    </lineage>
</organism>
<dbReference type="EMBL" id="NQIK02000007">
    <property type="protein sequence ID" value="KAF7568395.1"/>
    <property type="molecule type" value="Genomic_DNA"/>
</dbReference>
<evidence type="ECO:0000313" key="2">
    <source>
        <dbReference type="Proteomes" id="UP000245464"/>
    </source>
</evidence>
<gene>
    <name evidence="1" type="ORF">PtrM4_130080</name>
</gene>
<name>A0A5M9KYL4_9PLEO</name>
<evidence type="ECO:0000313" key="1">
    <source>
        <dbReference type="EMBL" id="KAF7568395.1"/>
    </source>
</evidence>
<dbReference type="Proteomes" id="UP000245464">
    <property type="component" value="Chromosome 7"/>
</dbReference>
<dbReference type="KEGG" id="ptrr:90957468"/>
<reference evidence="1" key="1">
    <citation type="journal article" date="2018" name="BMC Genomics">
        <title>Comparative genomics of the wheat fungal pathogen Pyrenophora tritici-repentis reveals chromosomal variations and genome plasticity.</title>
        <authorList>
            <person name="Moolhuijzen P."/>
            <person name="See P.T."/>
            <person name="Hane J.K."/>
            <person name="Shi G."/>
            <person name="Liu Z."/>
            <person name="Oliver R.P."/>
            <person name="Moffat C.S."/>
        </authorList>
    </citation>
    <scope>NUCLEOTIDE SEQUENCE [LARGE SCALE GENOMIC DNA]</scope>
    <source>
        <strain evidence="1">M4</strain>
    </source>
</reference>
<sequence length="52" mass="5609">MSIQILATSSTLVALCEQATIRCCPWQSFDVGNGDLLIAGKFSSCPQKHKPI</sequence>
<dbReference type="GeneID" id="90957468"/>
<proteinExistence type="predicted"/>
<comment type="caution">
    <text evidence="1">The sequence shown here is derived from an EMBL/GenBank/DDBJ whole genome shotgun (WGS) entry which is preliminary data.</text>
</comment>
<dbReference type="RefSeq" id="XP_065960962.1">
    <property type="nucleotide sequence ID" value="XM_066108970.1"/>
</dbReference>
<dbReference type="AlphaFoldDB" id="A0A5M9KYL4"/>
<accession>A0A5M9KYL4</accession>
<protein>
    <submittedName>
        <fullName evidence="1">Uncharacterized protein</fullName>
    </submittedName>
</protein>